<evidence type="ECO:0000313" key="2">
    <source>
        <dbReference type="EMBL" id="VDK40403.1"/>
    </source>
</evidence>
<keyword evidence="3" id="KW-1185">Reference proteome</keyword>
<gene>
    <name evidence="2" type="ORF">ASIM_LOCUS9563</name>
</gene>
<evidence type="ECO:0000313" key="3">
    <source>
        <dbReference type="Proteomes" id="UP000267096"/>
    </source>
</evidence>
<sequence>MMFQHFTPPTQQRPWFGMMDPGRRVETSEDRHVMAKHKQIYPDEMQTNAIEKLVSMIKEALKGVSD</sequence>
<protein>
    <recommendedName>
        <fullName evidence="1">DZF domain-containing protein</fullName>
    </recommendedName>
</protein>
<reference evidence="2 3" key="1">
    <citation type="submission" date="2018-11" db="EMBL/GenBank/DDBJ databases">
        <authorList>
            <consortium name="Pathogen Informatics"/>
        </authorList>
    </citation>
    <scope>NUCLEOTIDE SEQUENCE [LARGE SCALE GENOMIC DNA]</scope>
</reference>
<feature type="domain" description="DZF" evidence="1">
    <location>
        <begin position="4"/>
        <end position="66"/>
    </location>
</feature>
<dbReference type="AlphaFoldDB" id="A0A3P6QD99"/>
<organism evidence="2 3">
    <name type="scientific">Anisakis simplex</name>
    <name type="common">Herring worm</name>
    <dbReference type="NCBI Taxonomy" id="6269"/>
    <lineage>
        <taxon>Eukaryota</taxon>
        <taxon>Metazoa</taxon>
        <taxon>Ecdysozoa</taxon>
        <taxon>Nematoda</taxon>
        <taxon>Chromadorea</taxon>
        <taxon>Rhabditida</taxon>
        <taxon>Spirurina</taxon>
        <taxon>Ascaridomorpha</taxon>
        <taxon>Ascaridoidea</taxon>
        <taxon>Anisakidae</taxon>
        <taxon>Anisakis</taxon>
        <taxon>Anisakis simplex complex</taxon>
    </lineage>
</organism>
<feature type="non-terminal residue" evidence="2">
    <location>
        <position position="66"/>
    </location>
</feature>
<dbReference type="OrthoDB" id="8898434at2759"/>
<dbReference type="Proteomes" id="UP000267096">
    <property type="component" value="Unassembled WGS sequence"/>
</dbReference>
<accession>A0A3P6QD99</accession>
<proteinExistence type="predicted"/>
<evidence type="ECO:0000259" key="1">
    <source>
        <dbReference type="PROSITE" id="PS51703"/>
    </source>
</evidence>
<name>A0A3P6QD99_ANISI</name>
<dbReference type="InterPro" id="IPR006561">
    <property type="entry name" value="DZF_dom"/>
</dbReference>
<dbReference type="PROSITE" id="PS51703">
    <property type="entry name" value="DZF"/>
    <property type="match status" value="1"/>
</dbReference>
<dbReference type="EMBL" id="UYRR01029720">
    <property type="protein sequence ID" value="VDK40403.1"/>
    <property type="molecule type" value="Genomic_DNA"/>
</dbReference>